<gene>
    <name evidence="3" type="ORF">GKJPGBOP_04678</name>
</gene>
<evidence type="ECO:0000313" key="4">
    <source>
        <dbReference type="Proteomes" id="UP000286746"/>
    </source>
</evidence>
<feature type="transmembrane region" description="Helical" evidence="2">
    <location>
        <begin position="37"/>
        <end position="59"/>
    </location>
</feature>
<keyword evidence="2" id="KW-0472">Membrane</keyword>
<evidence type="ECO:0000313" key="3">
    <source>
        <dbReference type="EMBL" id="GCD44959.1"/>
    </source>
</evidence>
<evidence type="ECO:0000256" key="2">
    <source>
        <dbReference type="SAM" id="Phobius"/>
    </source>
</evidence>
<organism evidence="3 4">
    <name type="scientific">Streptomyces paromomycinus</name>
    <name type="common">Streptomyces rimosus subsp. paromomycinus</name>
    <dbReference type="NCBI Taxonomy" id="92743"/>
    <lineage>
        <taxon>Bacteria</taxon>
        <taxon>Bacillati</taxon>
        <taxon>Actinomycetota</taxon>
        <taxon>Actinomycetes</taxon>
        <taxon>Kitasatosporales</taxon>
        <taxon>Streptomycetaceae</taxon>
        <taxon>Streptomyces</taxon>
    </lineage>
</organism>
<comment type="caution">
    <text evidence="3">The sequence shown here is derived from an EMBL/GenBank/DDBJ whole genome shotgun (WGS) entry which is preliminary data.</text>
</comment>
<proteinExistence type="predicted"/>
<dbReference type="Proteomes" id="UP000286746">
    <property type="component" value="Unassembled WGS sequence"/>
</dbReference>
<dbReference type="RefSeq" id="WP_170251820.1">
    <property type="nucleotide sequence ID" value="NZ_BHZD01000001.1"/>
</dbReference>
<name>A0A401W6Q7_STREY</name>
<keyword evidence="2" id="KW-1133">Transmembrane helix</keyword>
<dbReference type="EMBL" id="BHZD01000001">
    <property type="protein sequence ID" value="GCD44959.1"/>
    <property type="molecule type" value="Genomic_DNA"/>
</dbReference>
<keyword evidence="4" id="KW-1185">Reference proteome</keyword>
<keyword evidence="2" id="KW-0812">Transmembrane</keyword>
<feature type="region of interest" description="Disordered" evidence="1">
    <location>
        <begin position="64"/>
        <end position="93"/>
    </location>
</feature>
<protein>
    <submittedName>
        <fullName evidence="3">Uncharacterized protein</fullName>
    </submittedName>
</protein>
<feature type="region of interest" description="Disordered" evidence="1">
    <location>
        <begin position="1"/>
        <end position="29"/>
    </location>
</feature>
<dbReference type="AlphaFoldDB" id="A0A401W6Q7"/>
<evidence type="ECO:0000256" key="1">
    <source>
        <dbReference type="SAM" id="MobiDB-lite"/>
    </source>
</evidence>
<feature type="compositionally biased region" description="Gly residues" evidence="1">
    <location>
        <begin position="1"/>
        <end position="13"/>
    </location>
</feature>
<accession>A0A401W6Q7</accession>
<sequence length="273" mass="27944">MSFGNGGPFGPGGPDSSTPDWDALADESEARGRRRRWLLIGGGALATAAVAGIVATAVITSNKGGDLPRPVTLPTESAAPEPSFSEVSVPPPPNPRDYITDPKKDTAALTPAGLFPDQNMVLGKNSYPRRSTAATDDCTAGTYGALGAVLKHNGCKKLLRATYAKDGVAVTVGVAVFDSKAAAFKVKAAGKPGLAPLPGDGVGSFCQGSPCTTYANATGRYAYFTIAGNLDGSAVTKASTKALQIGQDGGQYAFHRIWQRGTDQAAKAARAQS</sequence>
<reference evidence="3 4" key="1">
    <citation type="submission" date="2018-11" db="EMBL/GenBank/DDBJ databases">
        <title>Whole genome sequence of Streptomyces paromomycinus NBRC 15454(T).</title>
        <authorList>
            <person name="Komaki H."/>
            <person name="Tamura T."/>
        </authorList>
    </citation>
    <scope>NUCLEOTIDE SEQUENCE [LARGE SCALE GENOMIC DNA]</scope>
    <source>
        <strain evidence="3 4">NBRC 15454</strain>
    </source>
</reference>